<name>A0AC58SF37_TOBAC</name>
<accession>A0AC58SF37</accession>
<evidence type="ECO:0000313" key="2">
    <source>
        <dbReference type="RefSeq" id="XP_075083588.1"/>
    </source>
</evidence>
<proteinExistence type="predicted"/>
<gene>
    <name evidence="2" type="primary">LOC142167322</name>
</gene>
<protein>
    <submittedName>
        <fullName evidence="2">Uncharacterized protein LOC142167322</fullName>
    </submittedName>
</protein>
<keyword evidence="1" id="KW-1185">Reference proteome</keyword>
<reference evidence="1" key="1">
    <citation type="journal article" date="2014" name="Nat. Commun.">
        <title>The tobacco genome sequence and its comparison with those of tomato and potato.</title>
        <authorList>
            <person name="Sierro N."/>
            <person name="Battey J.N."/>
            <person name="Ouadi S."/>
            <person name="Bakaher N."/>
            <person name="Bovet L."/>
            <person name="Willig A."/>
            <person name="Goepfert S."/>
            <person name="Peitsch M.C."/>
            <person name="Ivanov N.V."/>
        </authorList>
    </citation>
    <scope>NUCLEOTIDE SEQUENCE [LARGE SCALE GENOMIC DNA]</scope>
</reference>
<dbReference type="Proteomes" id="UP000790787">
    <property type="component" value="Chromosome 12"/>
</dbReference>
<dbReference type="RefSeq" id="XP_075083588.1">
    <property type="nucleotide sequence ID" value="XM_075227487.1"/>
</dbReference>
<evidence type="ECO:0000313" key="1">
    <source>
        <dbReference type="Proteomes" id="UP000790787"/>
    </source>
</evidence>
<organism evidence="1 2">
    <name type="scientific">Nicotiana tabacum</name>
    <name type="common">Common tobacco</name>
    <dbReference type="NCBI Taxonomy" id="4097"/>
    <lineage>
        <taxon>Eukaryota</taxon>
        <taxon>Viridiplantae</taxon>
        <taxon>Streptophyta</taxon>
        <taxon>Embryophyta</taxon>
        <taxon>Tracheophyta</taxon>
        <taxon>Spermatophyta</taxon>
        <taxon>Magnoliopsida</taxon>
        <taxon>eudicotyledons</taxon>
        <taxon>Gunneridae</taxon>
        <taxon>Pentapetalae</taxon>
        <taxon>asterids</taxon>
        <taxon>lamiids</taxon>
        <taxon>Solanales</taxon>
        <taxon>Solanaceae</taxon>
        <taxon>Nicotianoideae</taxon>
        <taxon>Nicotianeae</taxon>
        <taxon>Nicotiana</taxon>
    </lineage>
</organism>
<reference evidence="2" key="2">
    <citation type="submission" date="2025-08" db="UniProtKB">
        <authorList>
            <consortium name="RefSeq"/>
        </authorList>
    </citation>
    <scope>IDENTIFICATION</scope>
    <source>
        <tissue evidence="2">Leaf</tissue>
    </source>
</reference>
<sequence length="372" mass="42707">MAIGKGTRDDSVLCHNHPLYLPHPDLPGENLIEFKLLGTENYNFWCRSMRIGLFMKNKIGFIDGTCRKENFKKDLHDQWERCSAFVLSYIMNAVTKKLYSSVVYVSSTHNVWKDLKERFDEKNISRFYNLLQEIAALKQGLSLVSTYYSKPKDPRDEYDAMTPTPPCPCPVSKVFLEHIQQYRLVQFLSGMNKSFAHAKGQIILMIPTPTINETYGMVVQDESQRAKTVSGLEMGAATVTYNTEQGFTSGYKQKSRVQYLLRHQHMQRLQDICSGNVKAIGKLEEGLYVLDLMNKLDLKLPICVITSALISGGLPTFDSKRYFLTLVDDFSRYTWICLMNINDESIVVLKHFISLLRNKFSTTPKTLRTDNE</sequence>